<name>D0L0H1_HALNC</name>
<protein>
    <submittedName>
        <fullName evidence="4">Mammalian cell entry related domain protein</fullName>
    </submittedName>
</protein>
<sequence length="334" mass="36095">MDSKINYTAVGLFVLLLIFGLAGTVYWLVTGGKQQAFTPYVIYATDSVAGLTVNSHVLYRGVDVGQVKSIRIDRNNPGRIRILVDIDENVPIFSDTVAQLRPQGVTGLSVLNLTGGKSSVSLTQRNKQGELVIPYQPSIFSRLEGGLSETMVKFSRISNRLDMLLSEKNIATLDNTLQNINTLSTVLAEHKDDISAAIIAGRTTLQNTAEASQSANSLIKQSQRLIARFDKSIQGLKSTLTAANEAANKVSAASESTLTMSKTGNETLTNFNQQTLPVLDGLLTQLQETSRALTQLVNEINENPSQILYGTAPIPPGPGESKTRPRLIQITPSP</sequence>
<dbReference type="OrthoDB" id="9806984at2"/>
<dbReference type="PANTHER" id="PTHR36698">
    <property type="entry name" value="BLL5892 PROTEIN"/>
    <property type="match status" value="1"/>
</dbReference>
<feature type="region of interest" description="Disordered" evidence="1">
    <location>
        <begin position="307"/>
        <end position="334"/>
    </location>
</feature>
<organism evidence="4 5">
    <name type="scientific">Halothiobacillus neapolitanus (strain ATCC 23641 / DSM 15147 / CIP 104769 / NCIMB 8539 / c2)</name>
    <name type="common">Thiobacillus neapolitanus</name>
    <dbReference type="NCBI Taxonomy" id="555778"/>
    <lineage>
        <taxon>Bacteria</taxon>
        <taxon>Pseudomonadati</taxon>
        <taxon>Pseudomonadota</taxon>
        <taxon>Gammaproteobacteria</taxon>
        <taxon>Chromatiales</taxon>
        <taxon>Halothiobacillaceae</taxon>
        <taxon>Halothiobacillus</taxon>
    </lineage>
</organism>
<proteinExistence type="predicted"/>
<feature type="transmembrane region" description="Helical" evidence="2">
    <location>
        <begin position="7"/>
        <end position="29"/>
    </location>
</feature>
<dbReference type="eggNOG" id="COG1463">
    <property type="taxonomic scope" value="Bacteria"/>
</dbReference>
<dbReference type="RefSeq" id="WP_012824228.1">
    <property type="nucleotide sequence ID" value="NC_013422.1"/>
</dbReference>
<keyword evidence="5" id="KW-1185">Reference proteome</keyword>
<accession>D0L0H1</accession>
<dbReference type="KEGG" id="hna:Hneap_1360"/>
<feature type="domain" description="Mce/MlaD" evidence="3">
    <location>
        <begin position="40"/>
        <end position="116"/>
    </location>
</feature>
<evidence type="ECO:0000256" key="1">
    <source>
        <dbReference type="SAM" id="MobiDB-lite"/>
    </source>
</evidence>
<keyword evidence="2" id="KW-0812">Transmembrane</keyword>
<evidence type="ECO:0000313" key="4">
    <source>
        <dbReference type="EMBL" id="ACX96194.1"/>
    </source>
</evidence>
<reference evidence="4 5" key="1">
    <citation type="submission" date="2009-10" db="EMBL/GenBank/DDBJ databases">
        <title>Complete sequence of Halothiobacillus neapolitanus c2.</title>
        <authorList>
            <consortium name="US DOE Joint Genome Institute"/>
            <person name="Lucas S."/>
            <person name="Copeland A."/>
            <person name="Lapidus A."/>
            <person name="Glavina del Rio T."/>
            <person name="Tice H."/>
            <person name="Bruce D."/>
            <person name="Goodwin L."/>
            <person name="Pitluck S."/>
            <person name="Davenport K."/>
            <person name="Brettin T."/>
            <person name="Detter J.C."/>
            <person name="Han C."/>
            <person name="Tapia R."/>
            <person name="Larimer F."/>
            <person name="Land M."/>
            <person name="Hauser L."/>
            <person name="Kyrpides N."/>
            <person name="Mikhailova N."/>
            <person name="Kerfeld C."/>
            <person name="Cannon G."/>
            <person name="Heinhort S."/>
        </authorList>
    </citation>
    <scope>NUCLEOTIDE SEQUENCE [LARGE SCALE GENOMIC DNA]</scope>
    <source>
        <strain evidence="5">ATCC 23641 / c2</strain>
    </source>
</reference>
<dbReference type="STRING" id="555778.Hneap_1360"/>
<dbReference type="AlphaFoldDB" id="D0L0H1"/>
<gene>
    <name evidence="4" type="ordered locus">Hneap_1360</name>
</gene>
<keyword evidence="2" id="KW-1133">Transmembrane helix</keyword>
<dbReference type="InterPro" id="IPR003399">
    <property type="entry name" value="Mce/MlaD"/>
</dbReference>
<keyword evidence="2" id="KW-0472">Membrane</keyword>
<evidence type="ECO:0000256" key="2">
    <source>
        <dbReference type="SAM" id="Phobius"/>
    </source>
</evidence>
<dbReference type="HOGENOM" id="CLU_013850_1_0_6"/>
<dbReference type="Proteomes" id="UP000009102">
    <property type="component" value="Chromosome"/>
</dbReference>
<dbReference type="EMBL" id="CP001801">
    <property type="protein sequence ID" value="ACX96194.1"/>
    <property type="molecule type" value="Genomic_DNA"/>
</dbReference>
<evidence type="ECO:0000259" key="3">
    <source>
        <dbReference type="Pfam" id="PF02470"/>
    </source>
</evidence>
<dbReference type="PANTHER" id="PTHR36698:SF2">
    <property type="entry name" value="MCE_MLAD DOMAIN-CONTAINING PROTEIN"/>
    <property type="match status" value="1"/>
</dbReference>
<evidence type="ECO:0000313" key="5">
    <source>
        <dbReference type="Proteomes" id="UP000009102"/>
    </source>
</evidence>
<dbReference type="Pfam" id="PF02470">
    <property type="entry name" value="MlaD"/>
    <property type="match status" value="1"/>
</dbReference>